<comment type="caution">
    <text evidence="1">The sequence shown here is derived from an EMBL/GenBank/DDBJ whole genome shotgun (WGS) entry which is preliminary data.</text>
</comment>
<dbReference type="Proteomes" id="UP001595987">
    <property type="component" value="Unassembled WGS sequence"/>
</dbReference>
<evidence type="ECO:0000313" key="1">
    <source>
        <dbReference type="EMBL" id="MFC4651362.1"/>
    </source>
</evidence>
<proteinExistence type="predicted"/>
<accession>A0ABV9J9K3</accession>
<dbReference type="EMBL" id="JBHSGD010000001">
    <property type="protein sequence ID" value="MFC4651362.1"/>
    <property type="molecule type" value="Genomic_DNA"/>
</dbReference>
<gene>
    <name evidence="1" type="ORF">ACFO26_00365</name>
</gene>
<name>A0ABV9J9K3_9LACT</name>
<sequence length="196" mass="23147">MAKKSILVLESGNQYIHSLTHKKVMKKEEYQLYVNGIMLSDEIDETLYLKHLFLSSLFGNRIFLTFEPSEIENIKKFIQKLPSTVQIILKFPKNYSMADIDVRNKKRISVIVVNDRIYIQRRGYYQLFTKECELTQHELLMVSSVIFLPDYVFQSYRKEEDLDGFMDGKIKCYCNAEKIFTEKFALILKNIKETAV</sequence>
<reference evidence="2" key="1">
    <citation type="journal article" date="2019" name="Int. J. Syst. Evol. Microbiol.">
        <title>The Global Catalogue of Microorganisms (GCM) 10K type strain sequencing project: providing services to taxonomists for standard genome sequencing and annotation.</title>
        <authorList>
            <consortium name="The Broad Institute Genomics Platform"/>
            <consortium name="The Broad Institute Genome Sequencing Center for Infectious Disease"/>
            <person name="Wu L."/>
            <person name="Ma J."/>
        </authorList>
    </citation>
    <scope>NUCLEOTIDE SEQUENCE [LARGE SCALE GENOMIC DNA]</scope>
    <source>
        <strain evidence="2">CCUG 63287</strain>
    </source>
</reference>
<evidence type="ECO:0000313" key="2">
    <source>
        <dbReference type="Proteomes" id="UP001595987"/>
    </source>
</evidence>
<dbReference type="RefSeq" id="WP_213534573.1">
    <property type="nucleotide sequence ID" value="NZ_BOVQ01000003.1"/>
</dbReference>
<protein>
    <recommendedName>
        <fullName evidence="3">LytTR family transcriptional regulator</fullName>
    </recommendedName>
</protein>
<evidence type="ECO:0008006" key="3">
    <source>
        <dbReference type="Google" id="ProtNLM"/>
    </source>
</evidence>
<keyword evidence="2" id="KW-1185">Reference proteome</keyword>
<organism evidence="1 2">
    <name type="scientific">Lactococcus nasutitermitis</name>
    <dbReference type="NCBI Taxonomy" id="1652957"/>
    <lineage>
        <taxon>Bacteria</taxon>
        <taxon>Bacillati</taxon>
        <taxon>Bacillota</taxon>
        <taxon>Bacilli</taxon>
        <taxon>Lactobacillales</taxon>
        <taxon>Streptococcaceae</taxon>
        <taxon>Lactococcus</taxon>
    </lineage>
</organism>